<protein>
    <submittedName>
        <fullName evidence="8">PHD finger protein 12</fullName>
    </submittedName>
</protein>
<evidence type="ECO:0000259" key="6">
    <source>
        <dbReference type="PROSITE" id="PS50006"/>
    </source>
</evidence>
<dbReference type="Proteomes" id="UP000316759">
    <property type="component" value="Unassembled WGS sequence"/>
</dbReference>
<dbReference type="PROSITE" id="PS50006">
    <property type="entry name" value="FHA_DOMAIN"/>
    <property type="match status" value="1"/>
</dbReference>
<dbReference type="GO" id="GO:0000122">
    <property type="term" value="P:negative regulation of transcription by RNA polymerase II"/>
    <property type="evidence" value="ECO:0007669"/>
    <property type="project" value="TreeGrafter"/>
</dbReference>
<feature type="compositionally biased region" description="Polar residues" evidence="5">
    <location>
        <begin position="82"/>
        <end position="91"/>
    </location>
</feature>
<feature type="region of interest" description="Disordered" evidence="5">
    <location>
        <begin position="519"/>
        <end position="540"/>
    </location>
</feature>
<dbReference type="InterPro" id="IPR001965">
    <property type="entry name" value="Znf_PHD"/>
</dbReference>
<reference evidence="8 9" key="1">
    <citation type="submission" date="2019-04" db="EMBL/GenBank/DDBJ databases">
        <title>Annotation for the trematode Fasciola gigantica.</title>
        <authorList>
            <person name="Choi Y.-J."/>
        </authorList>
    </citation>
    <scope>NUCLEOTIDE SEQUENCE [LARGE SCALE GENOMIC DNA]</scope>
    <source>
        <strain evidence="8">Uganda_cow_1</strain>
    </source>
</reference>
<dbReference type="InterPro" id="IPR008984">
    <property type="entry name" value="SMAD_FHA_dom_sf"/>
</dbReference>
<gene>
    <name evidence="8" type="ORF">FGIG_00656</name>
</gene>
<dbReference type="CDD" id="cd15534">
    <property type="entry name" value="PHD2_PHF12_Rco1"/>
    <property type="match status" value="1"/>
</dbReference>
<dbReference type="OrthoDB" id="1919692at2759"/>
<dbReference type="PANTHER" id="PTHR46309">
    <property type="entry name" value="PHD FINGER PROTEIN 12"/>
    <property type="match status" value="1"/>
</dbReference>
<feature type="region of interest" description="Disordered" evidence="5">
    <location>
        <begin position="78"/>
        <end position="113"/>
    </location>
</feature>
<evidence type="ECO:0000256" key="5">
    <source>
        <dbReference type="SAM" id="MobiDB-lite"/>
    </source>
</evidence>
<dbReference type="InterPro" id="IPR019786">
    <property type="entry name" value="Zinc_finger_PHD-type_CS"/>
</dbReference>
<evidence type="ECO:0000313" key="8">
    <source>
        <dbReference type="EMBL" id="TPP64582.1"/>
    </source>
</evidence>
<dbReference type="PROSITE" id="PS50016">
    <property type="entry name" value="ZF_PHD_2"/>
    <property type="match status" value="1"/>
</dbReference>
<evidence type="ECO:0000256" key="4">
    <source>
        <dbReference type="PROSITE-ProRule" id="PRU00146"/>
    </source>
</evidence>
<dbReference type="Gene3D" id="3.30.40.10">
    <property type="entry name" value="Zinc/RING finger domain, C3HC4 (zinc finger)"/>
    <property type="match status" value="1"/>
</dbReference>
<dbReference type="SMART" id="SM00249">
    <property type="entry name" value="PHD"/>
    <property type="match status" value="2"/>
</dbReference>
<dbReference type="Pfam" id="PF00628">
    <property type="entry name" value="PHD"/>
    <property type="match status" value="2"/>
</dbReference>
<feature type="domain" description="FHA" evidence="6">
    <location>
        <begin position="645"/>
        <end position="704"/>
    </location>
</feature>
<evidence type="ECO:0000259" key="7">
    <source>
        <dbReference type="PROSITE" id="PS50016"/>
    </source>
</evidence>
<dbReference type="AlphaFoldDB" id="A0A504YR02"/>
<dbReference type="STRING" id="46835.A0A504YR02"/>
<dbReference type="EMBL" id="SUNJ01004249">
    <property type="protein sequence ID" value="TPP64582.1"/>
    <property type="molecule type" value="Genomic_DNA"/>
</dbReference>
<dbReference type="InterPro" id="IPR019787">
    <property type="entry name" value="Znf_PHD-finger"/>
</dbReference>
<proteinExistence type="predicted"/>
<keyword evidence="2 4" id="KW-0863">Zinc-finger</keyword>
<evidence type="ECO:0000256" key="1">
    <source>
        <dbReference type="ARBA" id="ARBA00022723"/>
    </source>
</evidence>
<dbReference type="CDD" id="cd15533">
    <property type="entry name" value="PHD1_PHF12"/>
    <property type="match status" value="1"/>
</dbReference>
<evidence type="ECO:0000256" key="3">
    <source>
        <dbReference type="ARBA" id="ARBA00022833"/>
    </source>
</evidence>
<dbReference type="GO" id="GO:0070822">
    <property type="term" value="C:Sin3-type complex"/>
    <property type="evidence" value="ECO:0007669"/>
    <property type="project" value="TreeGrafter"/>
</dbReference>
<dbReference type="PROSITE" id="PS01359">
    <property type="entry name" value="ZF_PHD_1"/>
    <property type="match status" value="1"/>
</dbReference>
<dbReference type="InterPro" id="IPR011011">
    <property type="entry name" value="Znf_FYVE_PHD"/>
</dbReference>
<dbReference type="PANTHER" id="PTHR46309:SF1">
    <property type="entry name" value="PHD FINGER PROTEIN 12"/>
    <property type="match status" value="1"/>
</dbReference>
<dbReference type="SUPFAM" id="SSF57903">
    <property type="entry name" value="FYVE/PHD zinc finger"/>
    <property type="match status" value="2"/>
</dbReference>
<dbReference type="InterPro" id="IPR013083">
    <property type="entry name" value="Znf_RING/FYVE/PHD"/>
</dbReference>
<keyword evidence="3" id="KW-0862">Zinc</keyword>
<organism evidence="8 9">
    <name type="scientific">Fasciola gigantica</name>
    <name type="common">Giant liver fluke</name>
    <dbReference type="NCBI Taxonomy" id="46835"/>
    <lineage>
        <taxon>Eukaryota</taxon>
        <taxon>Metazoa</taxon>
        <taxon>Spiralia</taxon>
        <taxon>Lophotrochozoa</taxon>
        <taxon>Platyhelminthes</taxon>
        <taxon>Trematoda</taxon>
        <taxon>Digenea</taxon>
        <taxon>Plagiorchiida</taxon>
        <taxon>Echinostomata</taxon>
        <taxon>Echinostomatoidea</taxon>
        <taxon>Fasciolidae</taxon>
        <taxon>Fasciola</taxon>
    </lineage>
</organism>
<dbReference type="InterPro" id="IPR042163">
    <property type="entry name" value="PHF12"/>
</dbReference>
<accession>A0A504YR02</accession>
<dbReference type="GO" id="GO:0003714">
    <property type="term" value="F:transcription corepressor activity"/>
    <property type="evidence" value="ECO:0007669"/>
    <property type="project" value="InterPro"/>
</dbReference>
<evidence type="ECO:0000313" key="9">
    <source>
        <dbReference type="Proteomes" id="UP000316759"/>
    </source>
</evidence>
<dbReference type="SUPFAM" id="SSF49879">
    <property type="entry name" value="SMAD/FHA domain"/>
    <property type="match status" value="1"/>
</dbReference>
<keyword evidence="1" id="KW-0479">Metal-binding</keyword>
<evidence type="ECO:0000256" key="2">
    <source>
        <dbReference type="ARBA" id="ARBA00022771"/>
    </source>
</evidence>
<sequence length="833" mass="92961">MEQSTGVSGRDDPFWRKPRANCHEFCDSCGCVGGERLVCDRCPASFHLECLDPPLDSDEAPVGVWFCHRCSMAIRDEEDRGSTSSSHSTNATETESSRSGRTGRGLTRRPDSTPSLTLLAGAALGHQPTPPVSARRNASLSRALTNERVLAGRSSRSSAWGESAYVADTEDSELRGLWDVIRYAQYLNPKEFELPKDIIPGIKLPGSYKTAGERKAKAIIDLENGMIPRPVRRCFVCARTCLFAPLLPCDFCSSCFHLDCLDPPLPHFPPRSDRWMCPNHVEHVADRYLVRSIRLTERMRIWAQLAEHAGTEVPETAQNNVHMETLFDEGDPGQAVNKTSFEESEDDAPSNQRTTTRACRPGTPPLAVVAPYDLSYGPDDEASILSELMQRVRRGKAELCSLVTSANATQETVINVAPITTADAARRRWRLTSSPSFQILRDQKRKLKILVPQAVKWMYANRVKKIPCVLRSSGQVKRETSSPSPTDETERKLFVHSLLRFHLDGTDLLGVSDRQFSTDRAKVDHESNKPRDSSSVDITLNSNENRALLDKRPFEDAIKQTDSLEMPAKVSKTDAEKNSEIHCSGLLRIGPHWVEAKLADGDIHNTSRVGHSPEFPRVFFSAARAVLTPCGDTTGPPVKMHFRTLTIGTSPGCQLCLSQYHIRNGTQCTWISTHHATLFYDEWTRHFELLNYSEFGTEVDGIRYSNKVDTRESSANELFSNYRMLKIQRPAHRCVRVTRHSTTDASPGWEGSAIVRHGSVLQFGCYQFVLGLVDHTMIELPNLGLEHFVQSGVADQKMTACSSPVEDNNVIPNNTSELPTYMPAHSVFSSFQY</sequence>
<comment type="caution">
    <text evidence="8">The sequence shown here is derived from an EMBL/GenBank/DDBJ whole genome shotgun (WGS) entry which is preliminary data.</text>
</comment>
<feature type="region of interest" description="Disordered" evidence="5">
    <location>
        <begin position="328"/>
        <end position="362"/>
    </location>
</feature>
<name>A0A504YR02_FASGI</name>
<dbReference type="InterPro" id="IPR000253">
    <property type="entry name" value="FHA_dom"/>
</dbReference>
<keyword evidence="9" id="KW-1185">Reference proteome</keyword>
<feature type="compositionally biased region" description="Basic and acidic residues" evidence="5">
    <location>
        <begin position="519"/>
        <end position="534"/>
    </location>
</feature>
<feature type="domain" description="PHD-type" evidence="7">
    <location>
        <begin position="23"/>
        <end position="73"/>
    </location>
</feature>
<dbReference type="GO" id="GO:0008270">
    <property type="term" value="F:zinc ion binding"/>
    <property type="evidence" value="ECO:0007669"/>
    <property type="project" value="UniProtKB-KW"/>
</dbReference>
<dbReference type="Gene3D" id="2.30.30.1150">
    <property type="match status" value="1"/>
</dbReference>